<accession>A0AAP0L8H4</accession>
<keyword evidence="3" id="KW-1185">Reference proteome</keyword>
<reference evidence="2 3" key="1">
    <citation type="submission" date="2024-01" db="EMBL/GenBank/DDBJ databases">
        <title>Genome assemblies of Stephania.</title>
        <authorList>
            <person name="Yang L."/>
        </authorList>
    </citation>
    <scope>NUCLEOTIDE SEQUENCE [LARGE SCALE GENOMIC DNA]</scope>
    <source>
        <strain evidence="2">JXDWG</strain>
        <tissue evidence="2">Leaf</tissue>
    </source>
</reference>
<feature type="signal peptide" evidence="1">
    <location>
        <begin position="1"/>
        <end position="22"/>
    </location>
</feature>
<gene>
    <name evidence="2" type="ORF">Scep_001592</name>
</gene>
<evidence type="ECO:0000256" key="1">
    <source>
        <dbReference type="SAM" id="SignalP"/>
    </source>
</evidence>
<dbReference type="AlphaFoldDB" id="A0AAP0L8H4"/>
<comment type="caution">
    <text evidence="2">The sequence shown here is derived from an EMBL/GenBank/DDBJ whole genome shotgun (WGS) entry which is preliminary data.</text>
</comment>
<evidence type="ECO:0000313" key="3">
    <source>
        <dbReference type="Proteomes" id="UP001419268"/>
    </source>
</evidence>
<proteinExistence type="predicted"/>
<organism evidence="2 3">
    <name type="scientific">Stephania cephalantha</name>
    <dbReference type="NCBI Taxonomy" id="152367"/>
    <lineage>
        <taxon>Eukaryota</taxon>
        <taxon>Viridiplantae</taxon>
        <taxon>Streptophyta</taxon>
        <taxon>Embryophyta</taxon>
        <taxon>Tracheophyta</taxon>
        <taxon>Spermatophyta</taxon>
        <taxon>Magnoliopsida</taxon>
        <taxon>Ranunculales</taxon>
        <taxon>Menispermaceae</taxon>
        <taxon>Menispermoideae</taxon>
        <taxon>Cissampelideae</taxon>
        <taxon>Stephania</taxon>
    </lineage>
</organism>
<name>A0AAP0L8H4_9MAGN</name>
<dbReference type="EMBL" id="JBBNAG010000001">
    <property type="protein sequence ID" value="KAK9166401.1"/>
    <property type="molecule type" value="Genomic_DNA"/>
</dbReference>
<keyword evidence="1" id="KW-0732">Signal</keyword>
<feature type="chain" id="PRO_5043792657" evidence="1">
    <location>
        <begin position="23"/>
        <end position="58"/>
    </location>
</feature>
<protein>
    <submittedName>
        <fullName evidence="2">Uncharacterized protein</fullName>
    </submittedName>
</protein>
<evidence type="ECO:0000313" key="2">
    <source>
        <dbReference type="EMBL" id="KAK9166401.1"/>
    </source>
</evidence>
<dbReference type="Proteomes" id="UP001419268">
    <property type="component" value="Unassembled WGS sequence"/>
</dbReference>
<sequence>MFVVVWLSLVALRSLLVSLCCSCCYDIFFKLFNDGDGGEDGNKYEVDDDVRRGNLTSE</sequence>